<dbReference type="InterPro" id="IPR007805">
    <property type="entry name" value="GvpK"/>
</dbReference>
<evidence type="ECO:0000313" key="5">
    <source>
        <dbReference type="EMBL" id="MBL7626605.1"/>
    </source>
</evidence>
<reference evidence="5" key="1">
    <citation type="submission" date="2020-12" db="EMBL/GenBank/DDBJ databases">
        <title>Genomic characterization of non-nitrogen-fixing Frankia strains.</title>
        <authorList>
            <person name="Carlos-Shanley C."/>
            <person name="Guerra T."/>
            <person name="Hahn D."/>
        </authorList>
    </citation>
    <scope>NUCLEOTIDE SEQUENCE</scope>
    <source>
        <strain evidence="5">CN6</strain>
    </source>
</reference>
<feature type="compositionally biased region" description="Basic residues" evidence="4">
    <location>
        <begin position="160"/>
        <end position="171"/>
    </location>
</feature>
<evidence type="ECO:0000256" key="2">
    <source>
        <dbReference type="ARBA" id="ARBA00035108"/>
    </source>
</evidence>
<proteinExistence type="inferred from homology"/>
<dbReference type="GO" id="GO:0031412">
    <property type="term" value="P:gas vesicle organization"/>
    <property type="evidence" value="ECO:0007669"/>
    <property type="project" value="InterPro"/>
</dbReference>
<name>A0A937RCS0_9ACTN</name>
<sequence length="184" mass="19105">MTAPGRRGRAVRLTANPEEVGRGLGQVVVVLLELLRDLLERQAVRRMDSGTLPPERVEDLGRALIEVRAAIAEVRESLGVSAEQARSATERARELVGDWPPPDVGASRTRGGAAGRTGGGATGRTGRGAAGGPSDAGRERDDDPRTGSGIPAAGGLLGTGRRHHERGRPAARARGAAPPGWDLP</sequence>
<feature type="region of interest" description="Disordered" evidence="4">
    <location>
        <begin position="81"/>
        <end position="184"/>
    </location>
</feature>
<evidence type="ECO:0000256" key="1">
    <source>
        <dbReference type="ARBA" id="ARBA00022987"/>
    </source>
</evidence>
<feature type="compositionally biased region" description="Low complexity" evidence="4">
    <location>
        <begin position="172"/>
        <end position="184"/>
    </location>
</feature>
<keyword evidence="1" id="KW-0304">Gas vesicle</keyword>
<comment type="subcellular location">
    <subcellularLocation>
        <location evidence="2">Gas vesicle</location>
    </subcellularLocation>
</comment>
<dbReference type="PANTHER" id="PTHR40137">
    <property type="entry name" value="PROTEIN GVPK 1"/>
    <property type="match status" value="1"/>
</dbReference>
<dbReference type="Pfam" id="PF05121">
    <property type="entry name" value="GvpK"/>
    <property type="match status" value="1"/>
</dbReference>
<keyword evidence="6" id="KW-1185">Reference proteome</keyword>
<dbReference type="RefSeq" id="WP_203005010.1">
    <property type="nucleotide sequence ID" value="NZ_JADWYU010000098.1"/>
</dbReference>
<dbReference type="PANTHER" id="PTHR40137:SF2">
    <property type="entry name" value="PROTEIN GVPK 1"/>
    <property type="match status" value="1"/>
</dbReference>
<dbReference type="Proteomes" id="UP000604475">
    <property type="component" value="Unassembled WGS sequence"/>
</dbReference>
<evidence type="ECO:0000256" key="4">
    <source>
        <dbReference type="SAM" id="MobiDB-lite"/>
    </source>
</evidence>
<comment type="similarity">
    <text evidence="3">Belongs to the gas vesicle GvpK family.</text>
</comment>
<feature type="compositionally biased region" description="Gly residues" evidence="4">
    <location>
        <begin position="112"/>
        <end position="131"/>
    </location>
</feature>
<evidence type="ECO:0000256" key="3">
    <source>
        <dbReference type="ARBA" id="ARBA00035659"/>
    </source>
</evidence>
<dbReference type="EMBL" id="JAEACQ010000144">
    <property type="protein sequence ID" value="MBL7626605.1"/>
    <property type="molecule type" value="Genomic_DNA"/>
</dbReference>
<accession>A0A937RCS0</accession>
<gene>
    <name evidence="5" type="ORF">I7412_05355</name>
</gene>
<feature type="compositionally biased region" description="Basic and acidic residues" evidence="4">
    <location>
        <begin position="136"/>
        <end position="145"/>
    </location>
</feature>
<comment type="caution">
    <text evidence="5">The sequence shown here is derived from an EMBL/GenBank/DDBJ whole genome shotgun (WGS) entry which is preliminary data.</text>
</comment>
<dbReference type="GO" id="GO:0031411">
    <property type="term" value="C:gas vesicle"/>
    <property type="evidence" value="ECO:0007669"/>
    <property type="project" value="UniProtKB-SubCell"/>
</dbReference>
<dbReference type="AlphaFoldDB" id="A0A937RCS0"/>
<organism evidence="5 6">
    <name type="scientific">Frankia nepalensis</name>
    <dbReference type="NCBI Taxonomy" id="1836974"/>
    <lineage>
        <taxon>Bacteria</taxon>
        <taxon>Bacillati</taxon>
        <taxon>Actinomycetota</taxon>
        <taxon>Actinomycetes</taxon>
        <taxon>Frankiales</taxon>
        <taxon>Frankiaceae</taxon>
        <taxon>Frankia</taxon>
    </lineage>
</organism>
<evidence type="ECO:0000313" key="6">
    <source>
        <dbReference type="Proteomes" id="UP000604475"/>
    </source>
</evidence>
<protein>
    <submittedName>
        <fullName evidence="5">Gas vesicle protein K</fullName>
    </submittedName>
</protein>